<reference evidence="2 3" key="1">
    <citation type="journal article" date="2011" name="Nat. Biotechnol.">
        <title>Comparative genomic analysis of the thermophilic biomass-degrading fungi Myceliophthora thermophila and Thielavia terrestris.</title>
        <authorList>
            <person name="Berka R.M."/>
            <person name="Grigoriev I.V."/>
            <person name="Otillar R."/>
            <person name="Salamov A."/>
            <person name="Grimwood J."/>
            <person name="Reid I."/>
            <person name="Ishmael N."/>
            <person name="John T."/>
            <person name="Darmond C."/>
            <person name="Moisan M.-C."/>
            <person name="Henrissat B."/>
            <person name="Coutinho P.M."/>
            <person name="Lombard V."/>
            <person name="Natvig D.O."/>
            <person name="Lindquist E."/>
            <person name="Schmutz J."/>
            <person name="Lucas S."/>
            <person name="Harris P."/>
            <person name="Powlowski J."/>
            <person name="Bellemare A."/>
            <person name="Taylor D."/>
            <person name="Butler G."/>
            <person name="de Vries R.P."/>
            <person name="Allijn I.E."/>
            <person name="van den Brink J."/>
            <person name="Ushinsky S."/>
            <person name="Storms R."/>
            <person name="Powell A.J."/>
            <person name="Paulsen I.T."/>
            <person name="Elbourne L.D.H."/>
            <person name="Baker S.E."/>
            <person name="Magnuson J."/>
            <person name="LaBoissiere S."/>
            <person name="Clutterbuck A.J."/>
            <person name="Martinez D."/>
            <person name="Wogulis M."/>
            <person name="de Leon A.L."/>
            <person name="Rey M.W."/>
            <person name="Tsang A."/>
        </authorList>
    </citation>
    <scope>NUCLEOTIDE SEQUENCE [LARGE SCALE GENOMIC DNA]</scope>
    <source>
        <strain evidence="3">ATCC 42464 / BCRC 31852 / DSM 1799</strain>
    </source>
</reference>
<name>G2QBH0_THET4</name>
<dbReference type="OMA" id="MCLESRH"/>
<feature type="region of interest" description="Disordered" evidence="1">
    <location>
        <begin position="1"/>
        <end position="30"/>
    </location>
</feature>
<dbReference type="OrthoDB" id="4925544at2759"/>
<feature type="compositionally biased region" description="Basic and acidic residues" evidence="1">
    <location>
        <begin position="104"/>
        <end position="121"/>
    </location>
</feature>
<keyword evidence="3" id="KW-1185">Reference proteome</keyword>
<protein>
    <submittedName>
        <fullName evidence="2">Uncharacterized protein</fullName>
    </submittedName>
</protein>
<sequence length="899" mass="99736">MEAQTTESREPRVILTNTESGDTTITPSPAEPLTASVLSLRFPRPQGSELVAKWVSNSSADIRQPSDMSDTGSLAESAYEVIHGTDTESQDDRLTESTCSLSRSRPEDVHSLDGSTDHYNTDSEDEADQLSHASSIKYADQALQNPSTQLATSALENGSSTEGLGLTVRSIQLRESDADDPVLAQSIFAKHVIREFSEEESAEIAENLALPNAPRHLLASIRQTMSQSYLSIQEPLRILYVGRAEAQRAIVLKICSAIWASPLSKHQDDLHRYREGIYNIVPISSFGPEPELDLMEASQFQIKVEHCTSAEEVTYQGPQTPGDAAYSIVIEQEKAYLSIATTDGAIVEPKWDLPHIAIFYTCADDCEEDSATRHAAWSFMQRHGVPSIFIAEQQEFRDPSWGMYIDEHSVHLCLESRDPEKQMSPWRFPVDFASFTNIDARQLNRNLAYLTKLVEAEDNTGRSPARPTATLELQPEVRASLKKTRRSPRWSFDTLELARYFWSVFPALLLLAGPFFALSMVDWLRPGGLPLFHPSSSVGICVPSETYPGFTTSRSPTVTTSTKTVVINVTSTKTVQVGQTQTSTSTLASALSLAGFLSDKPSAVPTDIEANNKKSSHSDKTMCSIRVYSATEILLEIPSKNKAVWLAKGAIDIAVRRNNNPLKIRISSVDEGLLVGLEPKDANGVLNITVITNRRPRINETFEVDFGKSTVAEVTEAIEAGLRILRDALRDAPWIDDGKQLLQDARKLGKEFTSAFGQTSDTARRRTADAIGKAWVNAREQLDRQREAANIFREEFDLSILQAQIASRLWWLKIQGKVEEYTEYKRNASKFLRLRHKELAKDQGARTGSPREMKPYSCSRGGSYAPWKSNCGKRDAADAASPQQDGAWEIPWRKLMGGS</sequence>
<dbReference type="GeneID" id="11507784"/>
<dbReference type="RefSeq" id="XP_003663158.1">
    <property type="nucleotide sequence ID" value="XM_003663110.1"/>
</dbReference>
<gene>
    <name evidence="2" type="ORF">MYCTH_2304673</name>
</gene>
<feature type="region of interest" description="Disordered" evidence="1">
    <location>
        <begin position="84"/>
        <end position="129"/>
    </location>
</feature>
<dbReference type="VEuPathDB" id="FungiDB:MYCTH_2304673"/>
<dbReference type="STRING" id="573729.G2QBH0"/>
<organism evidence="2 3">
    <name type="scientific">Thermothelomyces thermophilus (strain ATCC 42464 / BCRC 31852 / DSM 1799)</name>
    <name type="common">Sporotrichum thermophile</name>
    <dbReference type="NCBI Taxonomy" id="573729"/>
    <lineage>
        <taxon>Eukaryota</taxon>
        <taxon>Fungi</taxon>
        <taxon>Dikarya</taxon>
        <taxon>Ascomycota</taxon>
        <taxon>Pezizomycotina</taxon>
        <taxon>Sordariomycetes</taxon>
        <taxon>Sordariomycetidae</taxon>
        <taxon>Sordariales</taxon>
        <taxon>Chaetomiaceae</taxon>
        <taxon>Thermothelomyces</taxon>
    </lineage>
</organism>
<dbReference type="InParanoid" id="G2QBH0"/>
<dbReference type="Proteomes" id="UP000007322">
    <property type="component" value="Chromosome 3"/>
</dbReference>
<dbReference type="EMBL" id="CP003004">
    <property type="protein sequence ID" value="AEO57913.1"/>
    <property type="molecule type" value="Genomic_DNA"/>
</dbReference>
<proteinExistence type="predicted"/>
<evidence type="ECO:0000313" key="3">
    <source>
        <dbReference type="Proteomes" id="UP000007322"/>
    </source>
</evidence>
<evidence type="ECO:0000256" key="1">
    <source>
        <dbReference type="SAM" id="MobiDB-lite"/>
    </source>
</evidence>
<dbReference type="eggNOG" id="ENOG502S0CM">
    <property type="taxonomic scope" value="Eukaryota"/>
</dbReference>
<evidence type="ECO:0000313" key="2">
    <source>
        <dbReference type="EMBL" id="AEO57913.1"/>
    </source>
</evidence>
<feature type="compositionally biased region" description="Basic and acidic residues" evidence="1">
    <location>
        <begin position="84"/>
        <end position="95"/>
    </location>
</feature>
<accession>G2QBH0</accession>
<dbReference type="HOGENOM" id="CLU_015358_0_0_1"/>
<feature type="compositionally biased region" description="Polar residues" evidence="1">
    <location>
        <begin position="15"/>
        <end position="27"/>
    </location>
</feature>
<dbReference type="KEGG" id="mtm:MYCTH_2304673"/>
<dbReference type="AlphaFoldDB" id="G2QBH0"/>